<keyword evidence="3" id="KW-1185">Reference proteome</keyword>
<dbReference type="AlphaFoldDB" id="A0A5B7KAG3"/>
<feature type="compositionally biased region" description="Polar residues" evidence="1">
    <location>
        <begin position="1"/>
        <end position="10"/>
    </location>
</feature>
<feature type="compositionally biased region" description="Low complexity" evidence="1">
    <location>
        <begin position="16"/>
        <end position="29"/>
    </location>
</feature>
<dbReference type="OrthoDB" id="6358214at2759"/>
<reference evidence="2 3" key="1">
    <citation type="submission" date="2019-05" db="EMBL/GenBank/DDBJ databases">
        <title>Another draft genome of Portunus trituberculatus and its Hox gene families provides insights of decapod evolution.</title>
        <authorList>
            <person name="Jeong J.-H."/>
            <person name="Song I."/>
            <person name="Kim S."/>
            <person name="Choi T."/>
            <person name="Kim D."/>
            <person name="Ryu S."/>
            <person name="Kim W."/>
        </authorList>
    </citation>
    <scope>NUCLEOTIDE SEQUENCE [LARGE SCALE GENOMIC DNA]</scope>
    <source>
        <tissue evidence="2">Muscle</tissue>
    </source>
</reference>
<dbReference type="Proteomes" id="UP000324222">
    <property type="component" value="Unassembled WGS sequence"/>
</dbReference>
<name>A0A5B7KAG3_PORTR</name>
<comment type="caution">
    <text evidence="2">The sequence shown here is derived from an EMBL/GenBank/DDBJ whole genome shotgun (WGS) entry which is preliminary data.</text>
</comment>
<organism evidence="2 3">
    <name type="scientific">Portunus trituberculatus</name>
    <name type="common">Swimming crab</name>
    <name type="synonym">Neptunus trituberculatus</name>
    <dbReference type="NCBI Taxonomy" id="210409"/>
    <lineage>
        <taxon>Eukaryota</taxon>
        <taxon>Metazoa</taxon>
        <taxon>Ecdysozoa</taxon>
        <taxon>Arthropoda</taxon>
        <taxon>Crustacea</taxon>
        <taxon>Multicrustacea</taxon>
        <taxon>Malacostraca</taxon>
        <taxon>Eumalacostraca</taxon>
        <taxon>Eucarida</taxon>
        <taxon>Decapoda</taxon>
        <taxon>Pleocyemata</taxon>
        <taxon>Brachyura</taxon>
        <taxon>Eubrachyura</taxon>
        <taxon>Portunoidea</taxon>
        <taxon>Portunidae</taxon>
        <taxon>Portuninae</taxon>
        <taxon>Portunus</taxon>
    </lineage>
</organism>
<accession>A0A5B7KAG3</accession>
<gene>
    <name evidence="2" type="ORF">E2C01_099238</name>
</gene>
<dbReference type="EMBL" id="VSRR010136880">
    <property type="protein sequence ID" value="MPD03597.1"/>
    <property type="molecule type" value="Genomic_DNA"/>
</dbReference>
<evidence type="ECO:0000313" key="2">
    <source>
        <dbReference type="EMBL" id="MPD03597.1"/>
    </source>
</evidence>
<evidence type="ECO:0000256" key="1">
    <source>
        <dbReference type="SAM" id="MobiDB-lite"/>
    </source>
</evidence>
<feature type="region of interest" description="Disordered" evidence="1">
    <location>
        <begin position="1"/>
        <end position="34"/>
    </location>
</feature>
<evidence type="ECO:0000313" key="3">
    <source>
        <dbReference type="Proteomes" id="UP000324222"/>
    </source>
</evidence>
<proteinExistence type="predicted"/>
<protein>
    <submittedName>
        <fullName evidence="2">Uncharacterized protein</fullName>
    </submittedName>
</protein>
<sequence>MEWATQQPSLGESLFSLPPSTISPSHITPFSGRRENIVKTNKKAEGSDGFQEVFAPHPAAALRSSDQHLALALPGEQQLTTFQQDTATPSLQTKVR</sequence>